<dbReference type="GeneID" id="108678468"/>
<dbReference type="PANTHER" id="PTHR33964">
    <property type="entry name" value="RE45066P-RELATED"/>
    <property type="match status" value="1"/>
</dbReference>
<sequence>MRCVDAHATKCLTAAARAVLEENISGARLLQAGLCEDPRFRSDYLSHGVCMKAVGRRWEACYRHYQYLLTLELRVTSEEANLDAICWFLRSAFTETISQFLRSAFTDTISQFLRSAFTETISQFLRSAFMDTISQFLRSAFTDTISSCDHVKA</sequence>
<dbReference type="OrthoDB" id="10051804at2759"/>
<feature type="non-terminal residue" evidence="2">
    <location>
        <position position="153"/>
    </location>
</feature>
<gene>
    <name evidence="2" type="primary">LOC108678468</name>
</gene>
<reference evidence="2" key="1">
    <citation type="submission" date="2025-08" db="UniProtKB">
        <authorList>
            <consortium name="RefSeq"/>
        </authorList>
    </citation>
    <scope>IDENTIFICATION</scope>
    <source>
        <tissue evidence="2">Whole organism</tissue>
    </source>
</reference>
<evidence type="ECO:0000313" key="1">
    <source>
        <dbReference type="Proteomes" id="UP000694843"/>
    </source>
</evidence>
<evidence type="ECO:0000313" key="2">
    <source>
        <dbReference type="RefSeq" id="XP_018022381.1"/>
    </source>
</evidence>
<organism evidence="1 2">
    <name type="scientific">Hyalella azteca</name>
    <name type="common">Amphipod</name>
    <dbReference type="NCBI Taxonomy" id="294128"/>
    <lineage>
        <taxon>Eukaryota</taxon>
        <taxon>Metazoa</taxon>
        <taxon>Ecdysozoa</taxon>
        <taxon>Arthropoda</taxon>
        <taxon>Crustacea</taxon>
        <taxon>Multicrustacea</taxon>
        <taxon>Malacostraca</taxon>
        <taxon>Eumalacostraca</taxon>
        <taxon>Peracarida</taxon>
        <taxon>Amphipoda</taxon>
        <taxon>Senticaudata</taxon>
        <taxon>Talitrida</taxon>
        <taxon>Talitroidea</taxon>
        <taxon>Hyalellidae</taxon>
        <taxon>Hyalella</taxon>
    </lineage>
</organism>
<name>A0A8B7PB03_HYAAZ</name>
<protein>
    <submittedName>
        <fullName evidence="2">Uncharacterized protein LOC108678468</fullName>
    </submittedName>
</protein>
<dbReference type="KEGG" id="hazt:108678468"/>
<dbReference type="RefSeq" id="XP_018022381.1">
    <property type="nucleotide sequence ID" value="XM_018166892.1"/>
</dbReference>
<proteinExistence type="predicted"/>
<accession>A0A8B7PB03</accession>
<dbReference type="AlphaFoldDB" id="A0A8B7PB03"/>
<dbReference type="Proteomes" id="UP000694843">
    <property type="component" value="Unplaced"/>
</dbReference>
<dbReference type="PANTHER" id="PTHR33964:SF2">
    <property type="entry name" value="IP09356P"/>
    <property type="match status" value="1"/>
</dbReference>
<keyword evidence="1" id="KW-1185">Reference proteome</keyword>